<protein>
    <recommendedName>
        <fullName evidence="3">GIY-YIG catalytic domain-containing protein</fullName>
    </recommendedName>
</protein>
<dbReference type="SUPFAM" id="SSF82771">
    <property type="entry name" value="GIY-YIG endonuclease"/>
    <property type="match status" value="1"/>
</dbReference>
<comment type="caution">
    <text evidence="1">The sequence shown here is derived from an EMBL/GenBank/DDBJ whole genome shotgun (WGS) entry which is preliminary data.</text>
</comment>
<gene>
    <name evidence="1" type="ORF">EV214_112118</name>
</gene>
<evidence type="ECO:0008006" key="3">
    <source>
        <dbReference type="Google" id="ProtNLM"/>
    </source>
</evidence>
<evidence type="ECO:0000313" key="1">
    <source>
        <dbReference type="EMBL" id="TCO74637.1"/>
    </source>
</evidence>
<organism evidence="1 2">
    <name type="scientific">Marinisporobacter balticus</name>
    <dbReference type="NCBI Taxonomy" id="2018667"/>
    <lineage>
        <taxon>Bacteria</taxon>
        <taxon>Bacillati</taxon>
        <taxon>Bacillota</taxon>
        <taxon>Clostridia</taxon>
        <taxon>Peptostreptococcales</taxon>
        <taxon>Thermotaleaceae</taxon>
        <taxon>Marinisporobacter</taxon>
    </lineage>
</organism>
<dbReference type="CDD" id="cd10451">
    <property type="entry name" value="GIY-YIG_LuxR_like"/>
    <property type="match status" value="1"/>
</dbReference>
<dbReference type="EMBL" id="SLWV01000012">
    <property type="protein sequence ID" value="TCO74637.1"/>
    <property type="molecule type" value="Genomic_DNA"/>
</dbReference>
<dbReference type="AlphaFoldDB" id="A0A4R2KPR3"/>
<dbReference type="Gene3D" id="3.40.1440.10">
    <property type="entry name" value="GIY-YIG endonuclease"/>
    <property type="match status" value="1"/>
</dbReference>
<dbReference type="OrthoDB" id="9789954at2"/>
<accession>A0A4R2KPR3</accession>
<dbReference type="RefSeq" id="WP_132245403.1">
    <property type="nucleotide sequence ID" value="NZ_SLWV01000012.1"/>
</dbReference>
<dbReference type="Proteomes" id="UP000294919">
    <property type="component" value="Unassembled WGS sequence"/>
</dbReference>
<proteinExistence type="predicted"/>
<name>A0A4R2KPR3_9FIRM</name>
<sequence>MKKNNEMKRRYKEIEMPMGVFIIRNNMNGKAFINVSTDVKSTLNRFRFELKKGSHRVKDTQNDWKEYGEKEEKTDYSEELEIMKMIWLEKLNENGTLQLYKKFG</sequence>
<evidence type="ECO:0000313" key="2">
    <source>
        <dbReference type="Proteomes" id="UP000294919"/>
    </source>
</evidence>
<dbReference type="InterPro" id="IPR035901">
    <property type="entry name" value="GIY-YIG_endonuc_sf"/>
</dbReference>
<keyword evidence="2" id="KW-1185">Reference proteome</keyword>
<reference evidence="1 2" key="1">
    <citation type="submission" date="2019-03" db="EMBL/GenBank/DDBJ databases">
        <title>Genomic Encyclopedia of Type Strains, Phase IV (KMG-IV): sequencing the most valuable type-strain genomes for metagenomic binning, comparative biology and taxonomic classification.</title>
        <authorList>
            <person name="Goeker M."/>
        </authorList>
    </citation>
    <scope>NUCLEOTIDE SEQUENCE [LARGE SCALE GENOMIC DNA]</scope>
    <source>
        <strain evidence="1 2">DSM 102940</strain>
    </source>
</reference>